<reference evidence="4" key="1">
    <citation type="submission" date="2017-03" db="EMBL/GenBank/DDBJ databases">
        <authorList>
            <person name="Lund M.B."/>
        </authorList>
    </citation>
    <scope>NUCLEOTIDE SEQUENCE [LARGE SCALE GENOMIC DNA]</scope>
</reference>
<feature type="region of interest" description="Disordered" evidence="1">
    <location>
        <begin position="98"/>
        <end position="182"/>
    </location>
</feature>
<evidence type="ECO:0000313" key="4">
    <source>
        <dbReference type="Proteomes" id="UP000219994"/>
    </source>
</evidence>
<gene>
    <name evidence="3" type="ORF">B5766_08390</name>
</gene>
<comment type="caution">
    <text evidence="3">The sequence shown here is derived from an EMBL/GenBank/DDBJ whole genome shotgun (WGS) entry which is preliminary data.</text>
</comment>
<feature type="compositionally biased region" description="Low complexity" evidence="1">
    <location>
        <begin position="127"/>
        <end position="166"/>
    </location>
</feature>
<name>A0A2A6FQP0_9MICO</name>
<dbReference type="Proteomes" id="UP000219994">
    <property type="component" value="Unassembled WGS sequence"/>
</dbReference>
<evidence type="ECO:0000313" key="3">
    <source>
        <dbReference type="EMBL" id="PDQ34997.1"/>
    </source>
</evidence>
<evidence type="ECO:0000256" key="2">
    <source>
        <dbReference type="SAM" id="SignalP"/>
    </source>
</evidence>
<accession>A0A2A6FQP0</accession>
<sequence>MKVRVAASAVLAAAVTLAASGCTLTAYQATLAHYEPSDGVSASVGSLDIRNILVVSADGSVGNLIMTVINTGTEDVALGVQPGAGGVTQTVRVPAGSTVSLGTGTADAATGSTVSPTSTTRPITTQGSASTTPSTTVATATGTPAATAPATTGPSPSSTSAGDSTPPAVPSPAGARKALPLSGFHTQPGDLVSLYFQYGTAEGVVTSVPVLDGRTGHYRAFVS</sequence>
<feature type="signal peptide" evidence="2">
    <location>
        <begin position="1"/>
        <end position="18"/>
    </location>
</feature>
<feature type="compositionally biased region" description="Polar residues" evidence="1">
    <location>
        <begin position="112"/>
        <end position="126"/>
    </location>
</feature>
<evidence type="ECO:0000256" key="1">
    <source>
        <dbReference type="SAM" id="MobiDB-lite"/>
    </source>
</evidence>
<feature type="chain" id="PRO_5039377693" evidence="2">
    <location>
        <begin position="19"/>
        <end position="223"/>
    </location>
</feature>
<proteinExistence type="predicted"/>
<feature type="compositionally biased region" description="Low complexity" evidence="1">
    <location>
        <begin position="102"/>
        <end position="111"/>
    </location>
</feature>
<organism evidence="3 4">
    <name type="scientific">Candidatus Lumbricidiphila eiseniae</name>
    <dbReference type="NCBI Taxonomy" id="1969409"/>
    <lineage>
        <taxon>Bacteria</taxon>
        <taxon>Bacillati</taxon>
        <taxon>Actinomycetota</taxon>
        <taxon>Actinomycetes</taxon>
        <taxon>Micrococcales</taxon>
        <taxon>Microbacteriaceae</taxon>
        <taxon>Candidatus Lumbricidiphila</taxon>
    </lineage>
</organism>
<dbReference type="EMBL" id="NAEP01000042">
    <property type="protein sequence ID" value="PDQ34997.1"/>
    <property type="molecule type" value="Genomic_DNA"/>
</dbReference>
<keyword evidence="2" id="KW-0732">Signal</keyword>
<protein>
    <submittedName>
        <fullName evidence="3">Uncharacterized protein</fullName>
    </submittedName>
</protein>
<dbReference type="PROSITE" id="PS51257">
    <property type="entry name" value="PROKAR_LIPOPROTEIN"/>
    <property type="match status" value="1"/>
</dbReference>
<dbReference type="AlphaFoldDB" id="A0A2A6FQP0"/>